<dbReference type="Gene3D" id="2.10.290.10">
    <property type="entry name" value="YfgJ-like"/>
    <property type="match status" value="1"/>
</dbReference>
<dbReference type="InterPro" id="IPR029037">
    <property type="entry name" value="DUF1407/YfgJ-like_sf"/>
</dbReference>
<dbReference type="AlphaFoldDB" id="A0A0F9CEF8"/>
<proteinExistence type="predicted"/>
<accession>A0A0F9CEF8</accession>
<feature type="non-terminal residue" evidence="2">
    <location>
        <position position="1"/>
    </location>
</feature>
<sequence>ETIEDVIEKKAGLRCPECGSKDFYGPANGLYKCEDCKHEWATKRPWVCPHCRQALAPYQKCVDGKCPNCGEKIGAKQVKRIRMADGSMRSVSADEIKRRKKSKSNSKQTAWDKWRYIAHHSGKALNFDATELKYCPEKNSGDWNRKPGDVCPWMKKKRGA</sequence>
<comment type="caution">
    <text evidence="2">The sequence shown here is derived from an EMBL/GenBank/DDBJ whole genome shotgun (WGS) entry which is preliminary data.</text>
</comment>
<feature type="region of interest" description="Disordered" evidence="1">
    <location>
        <begin position="86"/>
        <end position="109"/>
    </location>
</feature>
<name>A0A0F9CEF8_9ZZZZ</name>
<reference evidence="2" key="1">
    <citation type="journal article" date="2015" name="Nature">
        <title>Complex archaea that bridge the gap between prokaryotes and eukaryotes.</title>
        <authorList>
            <person name="Spang A."/>
            <person name="Saw J.H."/>
            <person name="Jorgensen S.L."/>
            <person name="Zaremba-Niedzwiedzka K."/>
            <person name="Martijn J."/>
            <person name="Lind A.E."/>
            <person name="van Eijk R."/>
            <person name="Schleper C."/>
            <person name="Guy L."/>
            <person name="Ettema T.J."/>
        </authorList>
    </citation>
    <scope>NUCLEOTIDE SEQUENCE</scope>
</reference>
<gene>
    <name evidence="2" type="ORF">LCGC14_2335490</name>
</gene>
<dbReference type="EMBL" id="LAZR01033663">
    <property type="protein sequence ID" value="KKL47444.1"/>
    <property type="molecule type" value="Genomic_DNA"/>
</dbReference>
<evidence type="ECO:0000256" key="1">
    <source>
        <dbReference type="SAM" id="MobiDB-lite"/>
    </source>
</evidence>
<dbReference type="SUPFAM" id="SSF161187">
    <property type="entry name" value="YfgJ-like"/>
    <property type="match status" value="1"/>
</dbReference>
<evidence type="ECO:0000313" key="2">
    <source>
        <dbReference type="EMBL" id="KKL47444.1"/>
    </source>
</evidence>
<protein>
    <submittedName>
        <fullName evidence="2">Uncharacterized protein</fullName>
    </submittedName>
</protein>
<organism evidence="2">
    <name type="scientific">marine sediment metagenome</name>
    <dbReference type="NCBI Taxonomy" id="412755"/>
    <lineage>
        <taxon>unclassified sequences</taxon>
        <taxon>metagenomes</taxon>
        <taxon>ecological metagenomes</taxon>
    </lineage>
</organism>